<evidence type="ECO:0000313" key="7">
    <source>
        <dbReference type="Proteomes" id="UP000622317"/>
    </source>
</evidence>
<feature type="binding site" evidence="5">
    <location>
        <position position="66"/>
    </location>
    <ligand>
        <name>a divalent metal cation</name>
        <dbReference type="ChEBI" id="CHEBI:60240"/>
        <label>1</label>
    </ligand>
</feature>
<organism evidence="6 7">
    <name type="scientific">Pelagicoccus enzymogenes</name>
    <dbReference type="NCBI Taxonomy" id="2773457"/>
    <lineage>
        <taxon>Bacteria</taxon>
        <taxon>Pseudomonadati</taxon>
        <taxon>Verrucomicrobiota</taxon>
        <taxon>Opitutia</taxon>
        <taxon>Puniceicoccales</taxon>
        <taxon>Pelagicoccaceae</taxon>
        <taxon>Pelagicoccus</taxon>
    </lineage>
</organism>
<dbReference type="InterPro" id="IPR002678">
    <property type="entry name" value="DUF34/NIF3"/>
</dbReference>
<comment type="caution">
    <text evidence="6">The sequence shown here is derived from an EMBL/GenBank/DDBJ whole genome shotgun (WGS) entry which is preliminary data.</text>
</comment>
<dbReference type="PANTHER" id="PTHR13799">
    <property type="entry name" value="NGG1 INTERACTING FACTOR 3"/>
    <property type="match status" value="1"/>
</dbReference>
<keyword evidence="4 5" id="KW-0479">Metal-binding</keyword>
<dbReference type="GO" id="GO:0005737">
    <property type="term" value="C:cytoplasm"/>
    <property type="evidence" value="ECO:0007669"/>
    <property type="project" value="TreeGrafter"/>
</dbReference>
<evidence type="ECO:0000256" key="3">
    <source>
        <dbReference type="ARBA" id="ARBA00022112"/>
    </source>
</evidence>
<dbReference type="InterPro" id="IPR036069">
    <property type="entry name" value="DUF34/NIF3_sf"/>
</dbReference>
<keyword evidence="7" id="KW-1185">Reference proteome</keyword>
<proteinExistence type="inferred from homology"/>
<evidence type="ECO:0000256" key="1">
    <source>
        <dbReference type="ARBA" id="ARBA00006964"/>
    </source>
</evidence>
<dbReference type="EMBL" id="JACYFG010000009">
    <property type="protein sequence ID" value="MBD5779532.1"/>
    <property type="molecule type" value="Genomic_DNA"/>
</dbReference>
<dbReference type="FunFam" id="3.40.1390.30:FF:000001">
    <property type="entry name" value="GTP cyclohydrolase 1 type 2"/>
    <property type="match status" value="1"/>
</dbReference>
<evidence type="ECO:0000256" key="5">
    <source>
        <dbReference type="PIRSR" id="PIRSR602678-1"/>
    </source>
</evidence>
<name>A0A927IEX8_9BACT</name>
<dbReference type="Gene3D" id="3.40.1390.30">
    <property type="entry name" value="NIF3 (NGG1p interacting factor 3)-like"/>
    <property type="match status" value="2"/>
</dbReference>
<dbReference type="Proteomes" id="UP000622317">
    <property type="component" value="Unassembled WGS sequence"/>
</dbReference>
<dbReference type="PANTHER" id="PTHR13799:SF14">
    <property type="entry name" value="GTP CYCLOHYDROLASE 1 TYPE 2 HOMOLOG"/>
    <property type="match status" value="1"/>
</dbReference>
<feature type="binding site" evidence="5">
    <location>
        <position position="103"/>
    </location>
    <ligand>
        <name>a divalent metal cation</name>
        <dbReference type="ChEBI" id="CHEBI:60240"/>
        <label>1</label>
    </ligand>
</feature>
<dbReference type="AlphaFoldDB" id="A0A927IEX8"/>
<protein>
    <recommendedName>
        <fullName evidence="3">GTP cyclohydrolase 1 type 2 homolog</fullName>
    </recommendedName>
</protein>
<accession>A0A927IEX8</accession>
<gene>
    <name evidence="6" type="ORF">IEN85_08500</name>
</gene>
<feature type="binding site" evidence="5">
    <location>
        <position position="67"/>
    </location>
    <ligand>
        <name>a divalent metal cation</name>
        <dbReference type="ChEBI" id="CHEBI:60240"/>
        <label>1</label>
    </ligand>
</feature>
<dbReference type="NCBIfam" id="TIGR00486">
    <property type="entry name" value="YbgI_SA1388"/>
    <property type="match status" value="1"/>
</dbReference>
<dbReference type="Pfam" id="PF01784">
    <property type="entry name" value="DUF34_NIF3"/>
    <property type="match status" value="1"/>
</dbReference>
<comment type="subunit">
    <text evidence="2">Homohexamer.</text>
</comment>
<dbReference type="GO" id="GO:0046872">
    <property type="term" value="F:metal ion binding"/>
    <property type="evidence" value="ECO:0007669"/>
    <property type="project" value="UniProtKB-KW"/>
</dbReference>
<evidence type="ECO:0000256" key="4">
    <source>
        <dbReference type="ARBA" id="ARBA00022723"/>
    </source>
</evidence>
<dbReference type="RefSeq" id="WP_191616671.1">
    <property type="nucleotide sequence ID" value="NZ_JACYFG010000009.1"/>
</dbReference>
<feature type="binding site" evidence="5">
    <location>
        <position position="223"/>
    </location>
    <ligand>
        <name>a divalent metal cation</name>
        <dbReference type="ChEBI" id="CHEBI:60240"/>
        <label>1</label>
    </ligand>
</feature>
<feature type="binding site" evidence="5">
    <location>
        <position position="219"/>
    </location>
    <ligand>
        <name>a divalent metal cation</name>
        <dbReference type="ChEBI" id="CHEBI:60240"/>
        <label>1</label>
    </ligand>
</feature>
<dbReference type="SUPFAM" id="SSF102705">
    <property type="entry name" value="NIF3 (NGG1p interacting factor 3)-like"/>
    <property type="match status" value="1"/>
</dbReference>
<sequence>MIQLSDIVSFCDQRANTHQVKDFSGALNGLQFANDGVVSKVGAAVDAGLVPFQKAVEAKIDFLIVHHGMFWSGARRVVDAEYEKIRTLVDGNLAVYSCHLPLDAHTEIGNNAILAKKLGIAPAGSFLPYEGTDIGFIGHWTSSRADLRAALKGLFGHKFSAMEFGSRAPKKICVLSGSGASAIEHVKATGADTFITGELRQHHYNYAQEAGLNVYACGHYATETFGISALAAEAAKKFNLKWEFIKTDCPL</sequence>
<reference evidence="6" key="1">
    <citation type="submission" date="2020-09" db="EMBL/GenBank/DDBJ databases">
        <title>Pelagicoccus enzymogenes sp. nov. with an EPS production, isolated from marine sediment.</title>
        <authorList>
            <person name="Feng X."/>
        </authorList>
    </citation>
    <scope>NUCLEOTIDE SEQUENCE</scope>
    <source>
        <strain evidence="6">NFK12</strain>
    </source>
</reference>
<evidence type="ECO:0000256" key="2">
    <source>
        <dbReference type="ARBA" id="ARBA00011643"/>
    </source>
</evidence>
<comment type="similarity">
    <text evidence="1">Belongs to the GTP cyclohydrolase I type 2/NIF3 family.</text>
</comment>
<evidence type="ECO:0000313" key="6">
    <source>
        <dbReference type="EMBL" id="MBD5779532.1"/>
    </source>
</evidence>